<dbReference type="GO" id="GO:0022625">
    <property type="term" value="C:cytosolic large ribosomal subunit"/>
    <property type="evidence" value="ECO:0007669"/>
    <property type="project" value="TreeGrafter"/>
</dbReference>
<name>A0A0H4T890_9BACT</name>
<dbReference type="GO" id="GO:0006412">
    <property type="term" value="P:translation"/>
    <property type="evidence" value="ECO:0007669"/>
    <property type="project" value="UniProtKB-UniRule"/>
</dbReference>
<evidence type="ECO:0000256" key="5">
    <source>
        <dbReference type="HAMAP-Rule" id="MF_01367"/>
    </source>
</evidence>
<comment type="subunit">
    <text evidence="5">Part of the 50S ribosomal subunit. Forms a cluster with proteins L3 and L19. In the 70S ribosome, L14 and L19 interact and together make contacts with the 16S rRNA in bridges B5 and B8.</text>
</comment>
<keyword evidence="1 5" id="KW-0699">rRNA-binding</keyword>
<dbReference type="InterPro" id="IPR036853">
    <property type="entry name" value="Ribosomal_uL14_sf"/>
</dbReference>
<sequence length="122" mass="13265">MIQPRTILEVADNSGAKKVMCIRVMGGSNKRYAGIGDVIVVSVKEAIPDGTAKKGQVAKAVVVRSVDSIRRDDGSYIRFDKNAAVLINPQGEPVGTRIFGPVARELRWKKFMKIISLAPEVV</sequence>
<evidence type="ECO:0000256" key="1">
    <source>
        <dbReference type="ARBA" id="ARBA00022730"/>
    </source>
</evidence>
<keyword evidence="4 5" id="KW-0687">Ribonucleoprotein</keyword>
<dbReference type="GO" id="GO:0003735">
    <property type="term" value="F:structural constituent of ribosome"/>
    <property type="evidence" value="ECO:0007669"/>
    <property type="project" value="InterPro"/>
</dbReference>
<gene>
    <name evidence="5 8" type="primary">rplN</name>
</gene>
<dbReference type="Gene3D" id="2.40.150.20">
    <property type="entry name" value="Ribosomal protein L14"/>
    <property type="match status" value="1"/>
</dbReference>
<dbReference type="InterPro" id="IPR000218">
    <property type="entry name" value="Ribosomal_uL14"/>
</dbReference>
<keyword evidence="3 5" id="KW-0689">Ribosomal protein</keyword>
<dbReference type="InterPro" id="IPR019972">
    <property type="entry name" value="Ribosomal_uL14_CS"/>
</dbReference>
<keyword evidence="2 5" id="KW-0694">RNA-binding</keyword>
<evidence type="ECO:0000313" key="8">
    <source>
        <dbReference type="EMBL" id="AKQ04098.1"/>
    </source>
</evidence>
<comment type="similarity">
    <text evidence="5 6">Belongs to the universal ribosomal protein uL14 family.</text>
</comment>
<dbReference type="PANTHER" id="PTHR11761">
    <property type="entry name" value="50S/60S RIBOSOMAL PROTEIN L14/L23"/>
    <property type="match status" value="1"/>
</dbReference>
<protein>
    <recommendedName>
        <fullName evidence="5">Large ribosomal subunit protein uL14</fullName>
    </recommendedName>
</protein>
<dbReference type="Pfam" id="PF00238">
    <property type="entry name" value="Ribosomal_L14"/>
    <property type="match status" value="1"/>
</dbReference>
<evidence type="ECO:0000256" key="2">
    <source>
        <dbReference type="ARBA" id="ARBA00022884"/>
    </source>
</evidence>
<evidence type="ECO:0000256" key="3">
    <source>
        <dbReference type="ARBA" id="ARBA00022980"/>
    </source>
</evidence>
<dbReference type="SMART" id="SM01374">
    <property type="entry name" value="Ribosomal_L14"/>
    <property type="match status" value="1"/>
</dbReference>
<dbReference type="CDD" id="cd00337">
    <property type="entry name" value="Ribosomal_uL14"/>
    <property type="match status" value="1"/>
</dbReference>
<dbReference type="PANTHER" id="PTHR11761:SF3">
    <property type="entry name" value="LARGE RIBOSOMAL SUBUNIT PROTEIN UL14M"/>
    <property type="match status" value="1"/>
</dbReference>
<comment type="function">
    <text evidence="5 7">Binds to 23S rRNA. Forms part of two intersubunit bridges in the 70S ribosome.</text>
</comment>
<dbReference type="HAMAP" id="MF_01367">
    <property type="entry name" value="Ribosomal_uL14"/>
    <property type="match status" value="1"/>
</dbReference>
<dbReference type="SUPFAM" id="SSF50193">
    <property type="entry name" value="Ribosomal protein L14"/>
    <property type="match status" value="1"/>
</dbReference>
<dbReference type="NCBIfam" id="TIGR01067">
    <property type="entry name" value="rplN_bact"/>
    <property type="match status" value="1"/>
</dbReference>
<organism evidence="8">
    <name type="scientific">uncultured Nitrospirae bacterium Rifle_16ft_4_minimus_39958</name>
    <dbReference type="NCBI Taxonomy" id="1665131"/>
    <lineage>
        <taxon>Bacteria</taxon>
        <taxon>Pseudomonadati</taxon>
        <taxon>Nitrospirota</taxon>
        <taxon>environmental samples</taxon>
    </lineage>
</organism>
<dbReference type="EMBL" id="KT007028">
    <property type="protein sequence ID" value="AKQ04098.1"/>
    <property type="molecule type" value="Genomic_DNA"/>
</dbReference>
<evidence type="ECO:0000256" key="7">
    <source>
        <dbReference type="RuleBase" id="RU003950"/>
    </source>
</evidence>
<dbReference type="InterPro" id="IPR005745">
    <property type="entry name" value="Ribosomal_uL14_bac-type"/>
</dbReference>
<evidence type="ECO:0000256" key="6">
    <source>
        <dbReference type="RuleBase" id="RU003949"/>
    </source>
</evidence>
<accession>A0A0H4T890</accession>
<dbReference type="AlphaFoldDB" id="A0A0H4T890"/>
<dbReference type="GO" id="GO:0070180">
    <property type="term" value="F:large ribosomal subunit rRNA binding"/>
    <property type="evidence" value="ECO:0007669"/>
    <property type="project" value="TreeGrafter"/>
</dbReference>
<dbReference type="PROSITE" id="PS00049">
    <property type="entry name" value="RIBOSOMAL_L14"/>
    <property type="match status" value="1"/>
</dbReference>
<evidence type="ECO:0000256" key="4">
    <source>
        <dbReference type="ARBA" id="ARBA00023274"/>
    </source>
</evidence>
<dbReference type="FunFam" id="2.40.150.20:FF:000001">
    <property type="entry name" value="50S ribosomal protein L14"/>
    <property type="match status" value="1"/>
</dbReference>
<proteinExistence type="inferred from homology"/>
<reference evidence="8" key="1">
    <citation type="journal article" date="2015" name="ISME J.">
        <title>Aquifer environment selects for microbial species cohorts in sediment and groundwater.</title>
        <authorList>
            <person name="Hug L.A."/>
            <person name="Thomas B.C."/>
            <person name="Brown C.T."/>
            <person name="Frischkorn K.R."/>
            <person name="Williams K.H."/>
            <person name="Tringe S.G."/>
            <person name="Banfield J.F."/>
        </authorList>
    </citation>
    <scope>NUCLEOTIDE SEQUENCE</scope>
</reference>